<evidence type="ECO:0000256" key="3">
    <source>
        <dbReference type="ARBA" id="ARBA00022692"/>
    </source>
</evidence>
<evidence type="ECO:0000256" key="5">
    <source>
        <dbReference type="ARBA" id="ARBA00023004"/>
    </source>
</evidence>
<feature type="transmembrane region" description="Helical" evidence="7">
    <location>
        <begin position="25"/>
        <end position="44"/>
    </location>
</feature>
<dbReference type="GO" id="GO:0020037">
    <property type="term" value="F:heme binding"/>
    <property type="evidence" value="ECO:0007669"/>
    <property type="project" value="UniProtKB-UniRule"/>
</dbReference>
<keyword evidence="7" id="KW-0285">Flavoprotein</keyword>
<keyword evidence="7" id="KW-1003">Cell membrane</keyword>
<evidence type="ECO:0000313" key="10">
    <source>
        <dbReference type="Proteomes" id="UP000285324"/>
    </source>
</evidence>
<dbReference type="HAMAP" id="MF_01207">
    <property type="entry name" value="MsrQ"/>
    <property type="match status" value="1"/>
</dbReference>
<keyword evidence="7" id="KW-0349">Heme</keyword>
<keyword evidence="6 7" id="KW-0472">Membrane</keyword>
<comment type="subcellular location">
    <subcellularLocation>
        <location evidence="7">Cell membrane</location>
        <topology evidence="7">Multi-pass membrane protein</topology>
    </subcellularLocation>
    <subcellularLocation>
        <location evidence="1">Membrane</location>
        <topology evidence="1">Multi-pass membrane protein</topology>
    </subcellularLocation>
</comment>
<dbReference type="Proteomes" id="UP000285324">
    <property type="component" value="Unassembled WGS sequence"/>
</dbReference>
<comment type="caution">
    <text evidence="9">The sequence shown here is derived from an EMBL/GenBank/DDBJ whole genome shotgun (WGS) entry which is preliminary data.</text>
</comment>
<keyword evidence="2 7" id="KW-0813">Transport</keyword>
<feature type="transmembrane region" description="Helical" evidence="7">
    <location>
        <begin position="165"/>
        <end position="182"/>
    </location>
</feature>
<dbReference type="GO" id="GO:0046872">
    <property type="term" value="F:metal ion binding"/>
    <property type="evidence" value="ECO:0007669"/>
    <property type="project" value="UniProtKB-KW"/>
</dbReference>
<comment type="function">
    <text evidence="7">Part of the MsrPQ system that repairs oxidized periplasmic proteins containing methionine sulfoxide residues (Met-O), using respiratory chain electrons. Thus protects these proteins from oxidative-stress damage caused by reactive species of oxygen and chlorine generated by the host defense mechanisms. MsrPQ is essential for the maintenance of envelope integrity under bleach stress, rescuing a wide series of structurally unrelated periplasmic proteins from methionine oxidation. MsrQ provides electrons for reduction to the reductase catalytic subunit MsrP, using the quinone pool of the respiratory chain.</text>
</comment>
<keyword evidence="7" id="KW-0249">Electron transport</keyword>
<dbReference type="InterPro" id="IPR013130">
    <property type="entry name" value="Fe3_Rdtase_TM_dom"/>
</dbReference>
<keyword evidence="5 7" id="KW-0408">Iron</keyword>
<feature type="transmembrane region" description="Helical" evidence="7">
    <location>
        <begin position="64"/>
        <end position="83"/>
    </location>
</feature>
<dbReference type="RefSeq" id="WP_118931847.1">
    <property type="nucleotide sequence ID" value="NZ_CP061008.1"/>
</dbReference>
<dbReference type="GO" id="GO:0030091">
    <property type="term" value="P:protein repair"/>
    <property type="evidence" value="ECO:0007669"/>
    <property type="project" value="UniProtKB-UniRule"/>
</dbReference>
<dbReference type="AlphaFoldDB" id="A0A424WI42"/>
<proteinExistence type="inferred from homology"/>
<feature type="transmembrane region" description="Helical" evidence="7">
    <location>
        <begin position="95"/>
        <end position="114"/>
    </location>
</feature>
<comment type="similarity">
    <text evidence="7">Belongs to the MsrQ family.</text>
</comment>
<dbReference type="GO" id="GO:0010181">
    <property type="term" value="F:FMN binding"/>
    <property type="evidence" value="ECO:0007669"/>
    <property type="project" value="UniProtKB-UniRule"/>
</dbReference>
<gene>
    <name evidence="7 9" type="primary">msrQ</name>
    <name evidence="9" type="ORF">DY367_05020</name>
</gene>
<protein>
    <recommendedName>
        <fullName evidence="7">Protein-methionine-sulfoxide reductase heme-binding subunit MsrQ</fullName>
    </recommendedName>
    <alternativeName>
        <fullName evidence="7">Flavocytochrome MsrQ</fullName>
    </alternativeName>
</protein>
<comment type="subunit">
    <text evidence="7">Heterodimer of a catalytic subunit (MsrP) and a heme-binding subunit (MsrQ).</text>
</comment>
<keyword evidence="7" id="KW-0288">FMN</keyword>
<dbReference type="InterPro" id="IPR022837">
    <property type="entry name" value="MsrQ-like"/>
</dbReference>
<dbReference type="PANTHER" id="PTHR36964">
    <property type="entry name" value="PROTEIN-METHIONINE-SULFOXIDE REDUCTASE HEME-BINDING SUBUNIT MSRQ"/>
    <property type="match status" value="1"/>
</dbReference>
<feature type="domain" description="Ferric oxidoreductase" evidence="8">
    <location>
        <begin position="64"/>
        <end position="177"/>
    </location>
</feature>
<evidence type="ECO:0000259" key="8">
    <source>
        <dbReference type="Pfam" id="PF01794"/>
    </source>
</evidence>
<evidence type="ECO:0000256" key="2">
    <source>
        <dbReference type="ARBA" id="ARBA00022448"/>
    </source>
</evidence>
<dbReference type="NCBIfam" id="NF003836">
    <property type="entry name" value="PRK05419.2-3"/>
    <property type="match status" value="1"/>
</dbReference>
<dbReference type="Pfam" id="PF01794">
    <property type="entry name" value="Ferric_reduct"/>
    <property type="match status" value="1"/>
</dbReference>
<name>A0A424WI42_ALCXX</name>
<evidence type="ECO:0000256" key="7">
    <source>
        <dbReference type="HAMAP-Rule" id="MF_01207"/>
    </source>
</evidence>
<keyword evidence="3 7" id="KW-0812">Transmembrane</keyword>
<dbReference type="EMBL" id="QVXO01000005">
    <property type="protein sequence ID" value="RPJ92857.1"/>
    <property type="molecule type" value="Genomic_DNA"/>
</dbReference>
<evidence type="ECO:0000256" key="1">
    <source>
        <dbReference type="ARBA" id="ARBA00004141"/>
    </source>
</evidence>
<comment type="cofactor">
    <cofactor evidence="7">
        <name>FMN</name>
        <dbReference type="ChEBI" id="CHEBI:58210"/>
    </cofactor>
    <text evidence="7">Binds 1 FMN per subunit.</text>
</comment>
<comment type="cofactor">
    <cofactor evidence="7">
        <name>heme b</name>
        <dbReference type="ChEBI" id="CHEBI:60344"/>
    </cofactor>
    <text evidence="7">Binds 1 heme b (iron(II)-protoporphyrin IX) group per subunit.</text>
</comment>
<dbReference type="GO" id="GO:0016679">
    <property type="term" value="F:oxidoreductase activity, acting on diphenols and related substances as donors"/>
    <property type="evidence" value="ECO:0007669"/>
    <property type="project" value="TreeGrafter"/>
</dbReference>
<accession>A0A424WI42</accession>
<dbReference type="GO" id="GO:0009055">
    <property type="term" value="F:electron transfer activity"/>
    <property type="evidence" value="ECO:0007669"/>
    <property type="project" value="UniProtKB-UniRule"/>
</dbReference>
<evidence type="ECO:0000256" key="6">
    <source>
        <dbReference type="ARBA" id="ARBA00023136"/>
    </source>
</evidence>
<dbReference type="OrthoDB" id="9788328at2"/>
<dbReference type="PANTHER" id="PTHR36964:SF1">
    <property type="entry name" value="PROTEIN-METHIONINE-SULFOXIDE REDUCTASE HEME-BINDING SUBUNIT MSRQ"/>
    <property type="match status" value="1"/>
</dbReference>
<feature type="transmembrane region" description="Helical" evidence="7">
    <location>
        <begin position="134"/>
        <end position="153"/>
    </location>
</feature>
<dbReference type="GO" id="GO:0005886">
    <property type="term" value="C:plasma membrane"/>
    <property type="evidence" value="ECO:0007669"/>
    <property type="project" value="UniProtKB-SubCell"/>
</dbReference>
<keyword evidence="7" id="KW-0479">Metal-binding</keyword>
<keyword evidence="4 7" id="KW-1133">Transmembrane helix</keyword>
<evidence type="ECO:0000256" key="4">
    <source>
        <dbReference type="ARBA" id="ARBA00022989"/>
    </source>
</evidence>
<reference evidence="9 10" key="1">
    <citation type="submission" date="2018-08" db="EMBL/GenBank/DDBJ databases">
        <title>Achromobacter xylosoxidans Genome sequencing and assembly.</title>
        <authorList>
            <person name="Wang R."/>
            <person name="Rensing C."/>
            <person name="Li Y."/>
        </authorList>
    </citation>
    <scope>NUCLEOTIDE SEQUENCE [LARGE SCALE GENOMIC DNA]</scope>
    <source>
        <strain evidence="9 10">GD003A</strain>
    </source>
</reference>
<feature type="transmembrane region" description="Helical" evidence="7">
    <location>
        <begin position="194"/>
        <end position="212"/>
    </location>
</feature>
<sequence length="216" mass="24248">MPDGTPQAAPAAPPRKTPLSAKTVGRFKPFLFLLGLAPFVRWIWLGANNGLTANPVEFLTRSSGTWTLVCLLVTLAITPLRRLTGQPALVRLRRMCGLFAFFYGSMHFMAWVWWDRGFDPAGMLRDIGERPFIMAGFAAFVLMAALAATSTQWAMRKLGKRWQSLHRAIYAIGLLAVLHYWWHKAGKNDLAQPALYAAVLALLLGWRLVAWLRGRR</sequence>
<organism evidence="9 10">
    <name type="scientific">Alcaligenes xylosoxydans xylosoxydans</name>
    <name type="common">Achromobacter xylosoxidans</name>
    <dbReference type="NCBI Taxonomy" id="85698"/>
    <lineage>
        <taxon>Bacteria</taxon>
        <taxon>Pseudomonadati</taxon>
        <taxon>Pseudomonadota</taxon>
        <taxon>Betaproteobacteria</taxon>
        <taxon>Burkholderiales</taxon>
        <taxon>Alcaligenaceae</taxon>
        <taxon>Achromobacter</taxon>
    </lineage>
</organism>
<evidence type="ECO:0000313" key="9">
    <source>
        <dbReference type="EMBL" id="RPJ92857.1"/>
    </source>
</evidence>